<name>A0A1K2HUP0_9HYPH</name>
<gene>
    <name evidence="3" type="ORF">SAMN02983003_0740</name>
</gene>
<keyword evidence="4" id="KW-1185">Reference proteome</keyword>
<keyword evidence="1" id="KW-1133">Transmembrane helix</keyword>
<accession>A0A1K2HUP0</accession>
<feature type="transmembrane region" description="Helical" evidence="1">
    <location>
        <begin position="20"/>
        <end position="42"/>
    </location>
</feature>
<keyword evidence="1" id="KW-0472">Membrane</keyword>
<reference evidence="3 4" key="1">
    <citation type="submission" date="2016-11" db="EMBL/GenBank/DDBJ databases">
        <authorList>
            <person name="Jaros S."/>
            <person name="Januszkiewicz K."/>
            <person name="Wedrychowicz H."/>
        </authorList>
    </citation>
    <scope>NUCLEOTIDE SEQUENCE [LARGE SCALE GENOMIC DNA]</scope>
    <source>
        <strain evidence="3 4">ATCC 23634</strain>
    </source>
</reference>
<dbReference type="OrthoDB" id="7356451at2"/>
<evidence type="ECO:0000313" key="4">
    <source>
        <dbReference type="Proteomes" id="UP000183447"/>
    </source>
</evidence>
<dbReference type="RefSeq" id="WP_084603384.1">
    <property type="nucleotide sequence ID" value="NZ_FPKU01000001.1"/>
</dbReference>
<evidence type="ECO:0000259" key="2">
    <source>
        <dbReference type="Pfam" id="PF07811"/>
    </source>
</evidence>
<proteinExistence type="predicted"/>
<organism evidence="3 4">
    <name type="scientific">Devosia enhydra</name>
    <dbReference type="NCBI Taxonomy" id="665118"/>
    <lineage>
        <taxon>Bacteria</taxon>
        <taxon>Pseudomonadati</taxon>
        <taxon>Pseudomonadota</taxon>
        <taxon>Alphaproteobacteria</taxon>
        <taxon>Hyphomicrobiales</taxon>
        <taxon>Devosiaceae</taxon>
        <taxon>Devosia</taxon>
    </lineage>
</organism>
<keyword evidence="1" id="KW-0812">Transmembrane</keyword>
<protein>
    <submittedName>
        <fullName evidence="3">Flp pilus assembly protein TadG</fullName>
    </submittedName>
</protein>
<dbReference type="InterPro" id="IPR012495">
    <property type="entry name" value="TadE-like_dom"/>
</dbReference>
<evidence type="ECO:0000256" key="1">
    <source>
        <dbReference type="SAM" id="Phobius"/>
    </source>
</evidence>
<dbReference type="AlphaFoldDB" id="A0A1K2HUP0"/>
<dbReference type="Pfam" id="PF07811">
    <property type="entry name" value="TadE"/>
    <property type="match status" value="1"/>
</dbReference>
<dbReference type="EMBL" id="FPKU01000001">
    <property type="protein sequence ID" value="SFZ81864.1"/>
    <property type="molecule type" value="Genomic_DNA"/>
</dbReference>
<sequence>MAVVGEKRHFRTCARGASAVEFALILPVFLFLVMGSLAYGLYLAASHSLQQLAADAARASVAGLSDAERINLATGFIDRNAAVYPLLGLGAVGVEAGPSASEANQFLVTLTYDASALPIWNLGVPLPGPGKAIRHRATIRNGGA</sequence>
<dbReference type="Proteomes" id="UP000183447">
    <property type="component" value="Unassembled WGS sequence"/>
</dbReference>
<feature type="domain" description="TadE-like" evidence="2">
    <location>
        <begin position="16"/>
        <end position="58"/>
    </location>
</feature>
<dbReference type="STRING" id="665118.SAMN02983003_0740"/>
<evidence type="ECO:0000313" key="3">
    <source>
        <dbReference type="EMBL" id="SFZ81864.1"/>
    </source>
</evidence>